<keyword evidence="1" id="KW-0963">Cytoplasm</keyword>
<evidence type="ECO:0000256" key="1">
    <source>
        <dbReference type="ARBA" id="ARBA00022490"/>
    </source>
</evidence>
<dbReference type="InterPro" id="IPR029063">
    <property type="entry name" value="SAM-dependent_MTases_sf"/>
</dbReference>
<protein>
    <submittedName>
        <fullName evidence="8">FtsJ RNA 2'-O-methyltransferase 1</fullName>
    </submittedName>
</protein>
<dbReference type="GeneTree" id="ENSGT00730000111146"/>
<keyword evidence="3" id="KW-0489">Methyltransferase</keyword>
<evidence type="ECO:0000256" key="2">
    <source>
        <dbReference type="ARBA" id="ARBA00022552"/>
    </source>
</evidence>
<dbReference type="Pfam" id="PF01728">
    <property type="entry name" value="FtsJ"/>
    <property type="match status" value="1"/>
</dbReference>
<evidence type="ECO:0000313" key="8">
    <source>
        <dbReference type="Ensembl" id="ENSUMAP00000010613"/>
    </source>
</evidence>
<dbReference type="AlphaFoldDB" id="A0A452TQY8"/>
<proteinExistence type="inferred from homology"/>
<dbReference type="GO" id="GO:0106340">
    <property type="term" value="F:tRNA (guanosine(34)-2'-O)-methyltransferase activity"/>
    <property type="evidence" value="ECO:0007669"/>
    <property type="project" value="Ensembl"/>
</dbReference>
<feature type="domain" description="Ribosomal RNA methyltransferase FtsJ" evidence="7">
    <location>
        <begin position="21"/>
        <end position="201"/>
    </location>
</feature>
<dbReference type="GO" id="GO:0022008">
    <property type="term" value="P:neurogenesis"/>
    <property type="evidence" value="ECO:0007669"/>
    <property type="project" value="Ensembl"/>
</dbReference>
<sequence length="332" mass="36760">MGRTSKDKRDVYYRLAKENGWRARSAFKLLQLDEEFHLFQGVTRAVDLCAAPGSWSQVLSQKIGGQGSGHVVAVDLQAMAPLPGVLQIQGDITQLSTAKEIIQHFEGCPADLVVCDGAPDVTGLHDVDEYMQAQLLLAVSNLGCPCLRPPSCLHRCLLALQIFRGRDVTLIYSQLRVFFSNVLCAKPRSRHNRSAFAVCQGYDPPEGFLPDLTKPLLDHSYVPNQQYARRGTLSLVPRSSLSSYHVSLQLEDGSEYKYTPPTQPPISPPYQEACTLKKKGRLAKEIRPQDCPISTVDTLSQPLAAPQRHTLLASEVWKHVAQGRQCPFSEPT</sequence>
<dbReference type="InterPro" id="IPR050082">
    <property type="entry name" value="RNA_methyltr_RlmE"/>
</dbReference>
<evidence type="ECO:0000256" key="6">
    <source>
        <dbReference type="ARBA" id="ARBA00022990"/>
    </source>
</evidence>
<dbReference type="GO" id="GO:0002130">
    <property type="term" value="P:wobble position ribose methylation"/>
    <property type="evidence" value="ECO:0007669"/>
    <property type="project" value="Ensembl"/>
</dbReference>
<dbReference type="InterPro" id="IPR015507">
    <property type="entry name" value="rRNA-MeTfrase_E"/>
</dbReference>
<dbReference type="GO" id="GO:1904047">
    <property type="term" value="F:S-adenosyl-L-methionine binding"/>
    <property type="evidence" value="ECO:0007669"/>
    <property type="project" value="Ensembl"/>
</dbReference>
<accession>A0A452TQY8</accession>
<gene>
    <name evidence="8" type="primary">FTSJ1</name>
</gene>
<dbReference type="FunFam" id="3.40.50.150:FF:000220">
    <property type="entry name" value="CAMK protein kinase"/>
    <property type="match status" value="1"/>
</dbReference>
<evidence type="ECO:0000256" key="5">
    <source>
        <dbReference type="ARBA" id="ARBA00022691"/>
    </source>
</evidence>
<dbReference type="PANTHER" id="PTHR10920:SF12">
    <property type="entry name" value="TRNA (CYTIDINE(32)_GUANOSINE(34)-2'-O)-METHYLTRANSFERASE-RELATED"/>
    <property type="match status" value="1"/>
</dbReference>
<dbReference type="GO" id="GO:0005829">
    <property type="term" value="C:cytosol"/>
    <property type="evidence" value="ECO:0007669"/>
    <property type="project" value="Ensembl"/>
</dbReference>
<dbReference type="GO" id="GO:0005634">
    <property type="term" value="C:nucleus"/>
    <property type="evidence" value="ECO:0007669"/>
    <property type="project" value="Ensembl"/>
</dbReference>
<dbReference type="GO" id="GO:0002181">
    <property type="term" value="P:cytoplasmic translation"/>
    <property type="evidence" value="ECO:0007669"/>
    <property type="project" value="Ensembl"/>
</dbReference>
<dbReference type="SUPFAM" id="SSF53335">
    <property type="entry name" value="S-adenosyl-L-methionine-dependent methyltransferases"/>
    <property type="match status" value="1"/>
</dbReference>
<dbReference type="GO" id="GO:0006364">
    <property type="term" value="P:rRNA processing"/>
    <property type="evidence" value="ECO:0007669"/>
    <property type="project" value="UniProtKB-KW"/>
</dbReference>
<dbReference type="InterPro" id="IPR002877">
    <property type="entry name" value="RNA_MeTrfase_FtsJ_dom"/>
</dbReference>
<name>A0A452TQY8_URSMA</name>
<dbReference type="PANTHER" id="PTHR10920">
    <property type="entry name" value="RIBOSOMAL RNA METHYLTRANSFERASE"/>
    <property type="match status" value="1"/>
</dbReference>
<keyword evidence="5" id="KW-0949">S-adenosyl-L-methionine</keyword>
<dbReference type="Ensembl" id="ENSUMAT00000012657.1">
    <property type="protein sequence ID" value="ENSUMAP00000010613.1"/>
    <property type="gene ID" value="ENSUMAG00000007966.1"/>
</dbReference>
<organism evidence="8">
    <name type="scientific">Ursus maritimus</name>
    <name type="common">Polar bear</name>
    <name type="synonym">Thalarctos maritimus</name>
    <dbReference type="NCBI Taxonomy" id="29073"/>
    <lineage>
        <taxon>Eukaryota</taxon>
        <taxon>Metazoa</taxon>
        <taxon>Chordata</taxon>
        <taxon>Craniata</taxon>
        <taxon>Vertebrata</taxon>
        <taxon>Euteleostomi</taxon>
        <taxon>Mammalia</taxon>
        <taxon>Eutheria</taxon>
        <taxon>Laurasiatheria</taxon>
        <taxon>Carnivora</taxon>
        <taxon>Caniformia</taxon>
        <taxon>Ursidae</taxon>
        <taxon>Ursus</taxon>
    </lineage>
</organism>
<keyword evidence="2" id="KW-0698">rRNA processing</keyword>
<reference evidence="8" key="1">
    <citation type="submission" date="2019-03" db="UniProtKB">
        <authorList>
            <consortium name="Ensembl"/>
        </authorList>
    </citation>
    <scope>IDENTIFICATION</scope>
</reference>
<evidence type="ECO:0000259" key="7">
    <source>
        <dbReference type="Pfam" id="PF01728"/>
    </source>
</evidence>
<evidence type="ECO:0000256" key="4">
    <source>
        <dbReference type="ARBA" id="ARBA00022679"/>
    </source>
</evidence>
<keyword evidence="6" id="KW-0007">Acetylation</keyword>
<dbReference type="HAMAP" id="MF_01547">
    <property type="entry name" value="RNA_methyltr_E"/>
    <property type="match status" value="1"/>
</dbReference>
<evidence type="ECO:0000256" key="3">
    <source>
        <dbReference type="ARBA" id="ARBA00022603"/>
    </source>
</evidence>
<keyword evidence="4" id="KW-0808">Transferase</keyword>
<dbReference type="Gene3D" id="3.40.50.150">
    <property type="entry name" value="Vaccinia Virus protein VP39"/>
    <property type="match status" value="1"/>
</dbReference>